<proteinExistence type="predicted"/>
<reference evidence="2 3" key="2">
    <citation type="journal article" date="2022" name="Mol. Biol. Evol.">
        <title>Comparative Genomics Reveals Insights into the Divergent Evolution of Astigmatic Mites and Household Pest Adaptations.</title>
        <authorList>
            <person name="Xiong Q."/>
            <person name="Wan A.T."/>
            <person name="Liu X."/>
            <person name="Fung C.S."/>
            <person name="Xiao X."/>
            <person name="Malainual N."/>
            <person name="Hou J."/>
            <person name="Wang L."/>
            <person name="Wang M."/>
            <person name="Yang K.Y."/>
            <person name="Cui Y."/>
            <person name="Leung E.L."/>
            <person name="Nong W."/>
            <person name="Shin S.K."/>
            <person name="Au S.W."/>
            <person name="Jeong K.Y."/>
            <person name="Chew F.T."/>
            <person name="Hui J.H."/>
            <person name="Leung T.F."/>
            <person name="Tungtrongchitr A."/>
            <person name="Zhong N."/>
            <person name="Liu Z."/>
            <person name="Tsui S.K."/>
        </authorList>
    </citation>
    <scope>NUCLEOTIDE SEQUENCE [LARGE SCALE GENOMIC DNA]</scope>
    <source>
        <strain evidence="2">Derp</strain>
    </source>
</reference>
<evidence type="ECO:0000313" key="2">
    <source>
        <dbReference type="EMBL" id="KAH9427020.1"/>
    </source>
</evidence>
<evidence type="ECO:0000313" key="3">
    <source>
        <dbReference type="Proteomes" id="UP000887458"/>
    </source>
</evidence>
<name>A0ABQ8JX15_DERPT</name>
<organism evidence="2 3">
    <name type="scientific">Dermatophagoides pteronyssinus</name>
    <name type="common">European house dust mite</name>
    <dbReference type="NCBI Taxonomy" id="6956"/>
    <lineage>
        <taxon>Eukaryota</taxon>
        <taxon>Metazoa</taxon>
        <taxon>Ecdysozoa</taxon>
        <taxon>Arthropoda</taxon>
        <taxon>Chelicerata</taxon>
        <taxon>Arachnida</taxon>
        <taxon>Acari</taxon>
        <taxon>Acariformes</taxon>
        <taxon>Sarcoptiformes</taxon>
        <taxon>Astigmata</taxon>
        <taxon>Psoroptidia</taxon>
        <taxon>Analgoidea</taxon>
        <taxon>Pyroglyphidae</taxon>
        <taxon>Dermatophagoidinae</taxon>
        <taxon>Dermatophagoides</taxon>
    </lineage>
</organism>
<reference evidence="2 3" key="1">
    <citation type="journal article" date="2018" name="J. Allergy Clin. Immunol.">
        <title>High-quality assembly of Dermatophagoides pteronyssinus genome and transcriptome reveals a wide range of novel allergens.</title>
        <authorList>
            <person name="Liu X.Y."/>
            <person name="Yang K.Y."/>
            <person name="Wang M.Q."/>
            <person name="Kwok J.S."/>
            <person name="Zeng X."/>
            <person name="Yang Z."/>
            <person name="Xiao X.J."/>
            <person name="Lau C.P."/>
            <person name="Li Y."/>
            <person name="Huang Z.M."/>
            <person name="Ba J.G."/>
            <person name="Yim A.K."/>
            <person name="Ouyang C.Y."/>
            <person name="Ngai S.M."/>
            <person name="Chan T.F."/>
            <person name="Leung E.L."/>
            <person name="Liu L."/>
            <person name="Liu Z.G."/>
            <person name="Tsui S.K."/>
        </authorList>
    </citation>
    <scope>NUCLEOTIDE SEQUENCE [LARGE SCALE GENOMIC DNA]</scope>
    <source>
        <strain evidence="2">Derp</strain>
    </source>
</reference>
<keyword evidence="3" id="KW-1185">Reference proteome</keyword>
<protein>
    <submittedName>
        <fullName evidence="2">Uncharacterized protein</fullName>
    </submittedName>
</protein>
<dbReference type="EMBL" id="NJHN03000003">
    <property type="protein sequence ID" value="KAH9427020.1"/>
    <property type="molecule type" value="Genomic_DNA"/>
</dbReference>
<feature type="region of interest" description="Disordered" evidence="1">
    <location>
        <begin position="61"/>
        <end position="90"/>
    </location>
</feature>
<accession>A0ABQ8JX15</accession>
<gene>
    <name evidence="2" type="ORF">DERP_015455</name>
</gene>
<evidence type="ECO:0000256" key="1">
    <source>
        <dbReference type="SAM" id="MobiDB-lite"/>
    </source>
</evidence>
<comment type="caution">
    <text evidence="2">The sequence shown here is derived from an EMBL/GenBank/DDBJ whole genome shotgun (WGS) entry which is preliminary data.</text>
</comment>
<feature type="compositionally biased region" description="Basic and acidic residues" evidence="1">
    <location>
        <begin position="72"/>
        <end position="84"/>
    </location>
</feature>
<sequence>MKNEKGETNEEDSAKRFCMRYLVVSWGAEKRTQSFELISIILKRNKLNLVSSHFNRDNKFKIQYSDVPNRQKRSEPERPKREESPADTII</sequence>
<dbReference type="Proteomes" id="UP000887458">
    <property type="component" value="Unassembled WGS sequence"/>
</dbReference>